<feature type="compositionally biased region" description="Low complexity" evidence="1">
    <location>
        <begin position="14"/>
        <end position="24"/>
    </location>
</feature>
<gene>
    <name evidence="2" type="ORF">HGB38_15400</name>
</gene>
<comment type="caution">
    <text evidence="2">The sequence shown here is derived from an EMBL/GenBank/DDBJ whole genome shotgun (WGS) entry which is preliminary data.</text>
</comment>
<accession>A0A7X6R3U3</accession>
<evidence type="ECO:0000256" key="1">
    <source>
        <dbReference type="SAM" id="MobiDB-lite"/>
    </source>
</evidence>
<name>A0A7X6R3U3_9NOCA</name>
<dbReference type="AlphaFoldDB" id="A0A7X6R3U3"/>
<organism evidence="2 3">
    <name type="scientific">Nocardia gamkensis</name>
    <dbReference type="NCBI Taxonomy" id="352869"/>
    <lineage>
        <taxon>Bacteria</taxon>
        <taxon>Bacillati</taxon>
        <taxon>Actinomycetota</taxon>
        <taxon>Actinomycetes</taxon>
        <taxon>Mycobacteriales</taxon>
        <taxon>Nocardiaceae</taxon>
        <taxon>Nocardia</taxon>
    </lineage>
</organism>
<reference evidence="2 3" key="1">
    <citation type="submission" date="2020-04" db="EMBL/GenBank/DDBJ databases">
        <title>MicrobeNet Type strains.</title>
        <authorList>
            <person name="Nicholson A.C."/>
        </authorList>
    </citation>
    <scope>NUCLEOTIDE SEQUENCE [LARGE SCALE GENOMIC DNA]</scope>
    <source>
        <strain evidence="2 3">DSM 44956</strain>
    </source>
</reference>
<dbReference type="RefSeq" id="WP_157106832.1">
    <property type="nucleotide sequence ID" value="NZ_JAAXOS010000007.1"/>
</dbReference>
<dbReference type="Proteomes" id="UP000540698">
    <property type="component" value="Unassembled WGS sequence"/>
</dbReference>
<proteinExistence type="predicted"/>
<feature type="compositionally biased region" description="Basic and acidic residues" evidence="1">
    <location>
        <begin position="25"/>
        <end position="56"/>
    </location>
</feature>
<feature type="region of interest" description="Disordered" evidence="1">
    <location>
        <begin position="1"/>
        <end position="56"/>
    </location>
</feature>
<protein>
    <submittedName>
        <fullName evidence="2">Uncharacterized protein</fullName>
    </submittedName>
</protein>
<evidence type="ECO:0000313" key="2">
    <source>
        <dbReference type="EMBL" id="NKY27607.1"/>
    </source>
</evidence>
<dbReference type="EMBL" id="JAAXOS010000007">
    <property type="protein sequence ID" value="NKY27607.1"/>
    <property type="molecule type" value="Genomic_DNA"/>
</dbReference>
<evidence type="ECO:0000313" key="3">
    <source>
        <dbReference type="Proteomes" id="UP000540698"/>
    </source>
</evidence>
<keyword evidence="3" id="KW-1185">Reference proteome</keyword>
<sequence length="56" mass="6860">MTEKSKKTPKKMPKQMPRQQQQQRQEQDMREGADMEGRRGTRSEMPDRRGEQERRR</sequence>